<evidence type="ECO:0000313" key="3">
    <source>
        <dbReference type="EMBL" id="MBO2008014.1"/>
    </source>
</evidence>
<keyword evidence="4" id="KW-1185">Reference proteome</keyword>
<dbReference type="Pfam" id="PF20606">
    <property type="entry name" value="DUF6799"/>
    <property type="match status" value="1"/>
</dbReference>
<accession>A0ABS3Q9U3</accession>
<dbReference type="EMBL" id="JAGETZ010000001">
    <property type="protein sequence ID" value="MBO2008014.1"/>
    <property type="molecule type" value="Genomic_DNA"/>
</dbReference>
<dbReference type="InterPro" id="IPR046478">
    <property type="entry name" value="DUF6799"/>
</dbReference>
<reference evidence="3 4" key="1">
    <citation type="submission" date="2021-03" db="EMBL/GenBank/DDBJ databases">
        <authorList>
            <person name="Kim M.K."/>
        </authorList>
    </citation>
    <scope>NUCLEOTIDE SEQUENCE [LARGE SCALE GENOMIC DNA]</scope>
    <source>
        <strain evidence="3 4">BT442</strain>
    </source>
</reference>
<name>A0ABS3Q9U3_9BACT</name>
<dbReference type="Proteomes" id="UP000664369">
    <property type="component" value="Unassembled WGS sequence"/>
</dbReference>
<organism evidence="3 4">
    <name type="scientific">Hymenobacter negativus</name>
    <dbReference type="NCBI Taxonomy" id="2795026"/>
    <lineage>
        <taxon>Bacteria</taxon>
        <taxon>Pseudomonadati</taxon>
        <taxon>Bacteroidota</taxon>
        <taxon>Cytophagia</taxon>
        <taxon>Cytophagales</taxon>
        <taxon>Hymenobacteraceae</taxon>
        <taxon>Hymenobacter</taxon>
    </lineage>
</organism>
<feature type="chain" id="PRO_5045638972" description="DUF6799 domain-containing protein" evidence="1">
    <location>
        <begin position="25"/>
        <end position="408"/>
    </location>
</feature>
<sequence>MKKSLRLTLSLVGMWIGLALPVQAQTPTPAAHSVIPWFTVQNKALVVQTGNKAKPLTQDVALPNGVRLEYRTQSVLLTNGTRVHMQEGDLLSLNGEYVPKNPPAESAATTEATAPSVAAEPAPVAAPAPAVPTPAPAASPAAFTFRPTAPVGGKLKGVVELGASGFNMFIVRIDGQHNWQLEKSEFGNSLVMENMATADDIRSGLKAYIGKMLDFGVNGRDIYFVVSSGAATADVTRRIVQELESLKYKVNTVTPEREGTLGLRAALPNAYADKAFVLDIGSANSKISWLERGLPQSLDTHGSKYYEKGLNDAIVATEVKVKAGQVPAKLRRTCFIIGGAPYELAKAVRQGQEPFTVLSAPSAYASPAGAKGKAGLNIYRAVADATGCQQFVFGYDANFTIGYLLSLP</sequence>
<feature type="domain" description="DUF6799" evidence="2">
    <location>
        <begin position="42"/>
        <end position="96"/>
    </location>
</feature>
<dbReference type="RefSeq" id="WP_208173534.1">
    <property type="nucleotide sequence ID" value="NZ_JAGETZ010000001.1"/>
</dbReference>
<evidence type="ECO:0000259" key="2">
    <source>
        <dbReference type="Pfam" id="PF20606"/>
    </source>
</evidence>
<gene>
    <name evidence="3" type="ORF">J4E00_03065</name>
</gene>
<protein>
    <recommendedName>
        <fullName evidence="2">DUF6799 domain-containing protein</fullName>
    </recommendedName>
</protein>
<evidence type="ECO:0000313" key="4">
    <source>
        <dbReference type="Proteomes" id="UP000664369"/>
    </source>
</evidence>
<keyword evidence="1" id="KW-0732">Signal</keyword>
<feature type="signal peptide" evidence="1">
    <location>
        <begin position="1"/>
        <end position="24"/>
    </location>
</feature>
<evidence type="ECO:0000256" key="1">
    <source>
        <dbReference type="SAM" id="SignalP"/>
    </source>
</evidence>
<proteinExistence type="predicted"/>
<comment type="caution">
    <text evidence="3">The sequence shown here is derived from an EMBL/GenBank/DDBJ whole genome shotgun (WGS) entry which is preliminary data.</text>
</comment>